<dbReference type="Gene3D" id="1.25.40.10">
    <property type="entry name" value="Tetratricopeptide repeat domain"/>
    <property type="match status" value="1"/>
</dbReference>
<evidence type="ECO:0000313" key="3">
    <source>
        <dbReference type="Proteomes" id="UP001163255"/>
    </source>
</evidence>
<feature type="region of interest" description="Disordered" evidence="1">
    <location>
        <begin position="1021"/>
        <end position="1054"/>
    </location>
</feature>
<organism evidence="2 3">
    <name type="scientific">Endozoicomonas euniceicola</name>
    <dbReference type="NCBI Taxonomy" id="1234143"/>
    <lineage>
        <taxon>Bacteria</taxon>
        <taxon>Pseudomonadati</taxon>
        <taxon>Pseudomonadota</taxon>
        <taxon>Gammaproteobacteria</taxon>
        <taxon>Oceanospirillales</taxon>
        <taxon>Endozoicomonadaceae</taxon>
        <taxon>Endozoicomonas</taxon>
    </lineage>
</organism>
<evidence type="ECO:0000313" key="2">
    <source>
        <dbReference type="EMBL" id="UYM15778.1"/>
    </source>
</evidence>
<name>A0ABY6GUR4_9GAMM</name>
<feature type="region of interest" description="Disordered" evidence="1">
    <location>
        <begin position="361"/>
        <end position="382"/>
    </location>
</feature>
<gene>
    <name evidence="2" type="ORF">NX720_23615</name>
</gene>
<sequence length="1275" mass="142557">MKNKNWFVRCCHFLLSIGLMLTAYEVKGGLSNHSFILIKSSPSINAISVKQAGVTHRTFSLGEGENFIIAEEVLLNGLAAQVHIRGTNYLTDYLFLTPGGRASVAADPSSIEQAEALHFSPCLSQWTVGSVETLLSDITTTNSASYGQQPCDQLKRPLSGALYINPSITRLISEPAEGSFTPTDDILVLIFSNTDKSRLLSAIDTDYLKGKMHMDGSYRLKVSIGRMDKAFTLYLPQSLIINPVASYYVPPPTPTVTKPPYRLIPSVKVSRSGQPEASSHNERTDADIAMAAYFYPQAISRTGSTPHPETYADTGILFIQRSGPADHTEPSRPNEKKAETGTVAVEFTPFAMCAAVEAAMKTRSEHQNATPKNKTSRETSRTNMRDTIARLKYCQLALADFSDDVKEHSLVNPEDIGDMVNYTRYLLQLRSNYIPGGKPADKRLINTVDEVLLYSRVITISFLRHLKSKALVTSGGLEGSDVLPAQLLAELCDGLQPAQPRLKTLKHDEDQIQAMLYIACSRILKLIDDLSITYRDKKPEFTRAVANAWQDLRRVISFLVQNEIIDLCMDTHCAWTAKHELSFIASEMGDIDTMLLLMQLTSKQLTSSGHENFFEIQRIFNITLNTLVNTLRQRDLSSANFTPFLNSARLLNLDTSQLEAAIKKHQQNRERTQAAKSQKISQRADAWAEKEIQKSDSIRQKMQEKQEKAKRLREKRYQRAKQHSKETESQGPALSTATASDLPPEKSTIEPDSWLSFYEQGEQAFNKEHYDDALQHYLNGLAMTSNPLHRARIQSSIADCYFFWGSLASRLRNQLTKSYDYYEDAVRAVQSGNYPELDKDGFFKLARSIIDAIDDKLIESIRQAYRWHVEAIDELQKLKGEEEDSEVEELLSLLIIEAENQEELARSIKDGVITLNKASELRRQAINNKKPDQRPSQRKEEKKVLQQLSYLQEKVTSQPVRGNGKRKGKKKRQTTQKENPDTEVQALTIEAELEKLKTGEAACQQELYDVLGKFSGNAEKAREIKRNRKQKAQHSETPAPEAPASGGSELSSPAGLHHYLEQSQLNELLSSSGIIGFNAVDVPSNHWCMFEALERWLNLFPDRDSLVNNPTEGSELFYALGNRAKLMADENQDDQMLNQIAATFHVDAPGPQAWGTDEMLHRLIAPVLNLNILVLAVDFSEGHPVLTSVMYTRDAITPVPPEERNSAINRSDTIALLHINNHWQAVLPAAGFVQPASTGSNATDTTANEQAPLIEVPGLHSLEILTPEITASQSQ</sequence>
<feature type="compositionally biased region" description="Basic residues" evidence="1">
    <location>
        <begin position="963"/>
        <end position="974"/>
    </location>
</feature>
<feature type="compositionally biased region" description="Polar residues" evidence="1">
    <location>
        <begin position="729"/>
        <end position="739"/>
    </location>
</feature>
<accession>A0ABY6GUR4</accession>
<feature type="compositionally biased region" description="Basic and acidic residues" evidence="1">
    <location>
        <begin position="686"/>
        <end position="709"/>
    </location>
</feature>
<dbReference type="InterPro" id="IPR011990">
    <property type="entry name" value="TPR-like_helical_dom_sf"/>
</dbReference>
<dbReference type="Proteomes" id="UP001163255">
    <property type="component" value="Chromosome"/>
</dbReference>
<evidence type="ECO:0008006" key="4">
    <source>
        <dbReference type="Google" id="ProtNLM"/>
    </source>
</evidence>
<feature type="region of interest" description="Disordered" evidence="1">
    <location>
        <begin position="924"/>
        <end position="985"/>
    </location>
</feature>
<keyword evidence="3" id="KW-1185">Reference proteome</keyword>
<reference evidence="2" key="1">
    <citation type="submission" date="2022-10" db="EMBL/GenBank/DDBJ databases">
        <title>Completed Genome Sequence of two octocoral isolated bacterium, Endozoicomonas euniceicola EF212T and Endozoicomonas gorgoniicola PS125T.</title>
        <authorList>
            <person name="Chiou Y.-J."/>
            <person name="Chen Y.-H."/>
        </authorList>
    </citation>
    <scope>NUCLEOTIDE SEQUENCE</scope>
    <source>
        <strain evidence="2">EF212</strain>
    </source>
</reference>
<dbReference type="RefSeq" id="WP_262597962.1">
    <property type="nucleotide sequence ID" value="NZ_CP103300.1"/>
</dbReference>
<evidence type="ECO:0000256" key="1">
    <source>
        <dbReference type="SAM" id="MobiDB-lite"/>
    </source>
</evidence>
<feature type="region of interest" description="Disordered" evidence="1">
    <location>
        <begin position="666"/>
        <end position="747"/>
    </location>
</feature>
<feature type="compositionally biased region" description="Basic residues" evidence="1">
    <location>
        <begin position="710"/>
        <end position="722"/>
    </location>
</feature>
<dbReference type="EMBL" id="CP103300">
    <property type="protein sequence ID" value="UYM15778.1"/>
    <property type="molecule type" value="Genomic_DNA"/>
</dbReference>
<feature type="compositionally biased region" description="Basic and acidic residues" evidence="1">
    <location>
        <begin position="924"/>
        <end position="944"/>
    </location>
</feature>
<feature type="compositionally biased region" description="Polar residues" evidence="1">
    <location>
        <begin position="946"/>
        <end position="960"/>
    </location>
</feature>
<proteinExistence type="predicted"/>
<protein>
    <recommendedName>
        <fullName evidence="4">Tetratricopeptide repeat protein</fullName>
    </recommendedName>
</protein>